<gene>
    <name evidence="2" type="ORF">CEY00_Acc18723</name>
</gene>
<dbReference type="InParanoid" id="A0A2R6S1B2"/>
<name>A0A2R6S1B2_ACTCC</name>
<evidence type="ECO:0000259" key="1">
    <source>
        <dbReference type="PROSITE" id="PS50162"/>
    </source>
</evidence>
<dbReference type="GO" id="GO:0003677">
    <property type="term" value="F:DNA binding"/>
    <property type="evidence" value="ECO:0007669"/>
    <property type="project" value="InterPro"/>
</dbReference>
<dbReference type="PANTHER" id="PTHR46644:SF2">
    <property type="entry name" value="DNA REPAIR PROTEIN XRCC2"/>
    <property type="match status" value="1"/>
</dbReference>
<comment type="caution">
    <text evidence="2">The sequence shown here is derived from an EMBL/GenBank/DDBJ whole genome shotgun (WGS) entry which is preliminary data.</text>
</comment>
<dbReference type="EMBL" id="NKQK01000001">
    <property type="protein sequence ID" value="PSS36075.1"/>
    <property type="molecule type" value="Genomic_DNA"/>
</dbReference>
<dbReference type="GO" id="GO:0005524">
    <property type="term" value="F:ATP binding"/>
    <property type="evidence" value="ECO:0007669"/>
    <property type="project" value="InterPro"/>
</dbReference>
<proteinExistence type="predicted"/>
<dbReference type="InterPro" id="IPR030547">
    <property type="entry name" value="XRCC2"/>
</dbReference>
<dbReference type="SUPFAM" id="SSF52540">
    <property type="entry name" value="P-loop containing nucleoside triphosphate hydrolases"/>
    <property type="match status" value="1"/>
</dbReference>
<dbReference type="OrthoDB" id="420422at2759"/>
<dbReference type="GO" id="GO:0005657">
    <property type="term" value="C:replication fork"/>
    <property type="evidence" value="ECO:0007669"/>
    <property type="project" value="InterPro"/>
</dbReference>
<dbReference type="STRING" id="1590841.A0A2R6S1B2"/>
<dbReference type="PROSITE" id="PS50162">
    <property type="entry name" value="RECA_2"/>
    <property type="match status" value="1"/>
</dbReference>
<protein>
    <submittedName>
        <fullName evidence="2">DNA repair protein</fullName>
    </submittedName>
</protein>
<dbReference type="PANTHER" id="PTHR46644">
    <property type="entry name" value="DNA REPAIR PROTEIN XRCC2"/>
    <property type="match status" value="1"/>
</dbReference>
<dbReference type="InterPro" id="IPR027417">
    <property type="entry name" value="P-loop_NTPase"/>
</dbReference>
<dbReference type="GO" id="GO:0140664">
    <property type="term" value="F:ATP-dependent DNA damage sensor activity"/>
    <property type="evidence" value="ECO:0007669"/>
    <property type="project" value="InterPro"/>
</dbReference>
<reference evidence="3" key="2">
    <citation type="journal article" date="2018" name="BMC Genomics">
        <title>A manually annotated Actinidia chinensis var. chinensis (kiwifruit) genome highlights the challenges associated with draft genomes and gene prediction in plants.</title>
        <authorList>
            <person name="Pilkington S.M."/>
            <person name="Crowhurst R."/>
            <person name="Hilario E."/>
            <person name="Nardozza S."/>
            <person name="Fraser L."/>
            <person name="Peng Y."/>
            <person name="Gunaseelan K."/>
            <person name="Simpson R."/>
            <person name="Tahir J."/>
            <person name="Deroles S.C."/>
            <person name="Templeton K."/>
            <person name="Luo Z."/>
            <person name="Davy M."/>
            <person name="Cheng C."/>
            <person name="McNeilage M."/>
            <person name="Scaglione D."/>
            <person name="Liu Y."/>
            <person name="Zhang Q."/>
            <person name="Datson P."/>
            <person name="De Silva N."/>
            <person name="Gardiner S.E."/>
            <person name="Bassett H."/>
            <person name="Chagne D."/>
            <person name="McCallum J."/>
            <person name="Dzierzon H."/>
            <person name="Deng C."/>
            <person name="Wang Y.Y."/>
            <person name="Barron L."/>
            <person name="Manako K."/>
            <person name="Bowen J."/>
            <person name="Foster T.M."/>
            <person name="Erridge Z.A."/>
            <person name="Tiffin H."/>
            <person name="Waite C.N."/>
            <person name="Davies K.M."/>
            <person name="Grierson E.P."/>
            <person name="Laing W.A."/>
            <person name="Kirk R."/>
            <person name="Chen X."/>
            <person name="Wood M."/>
            <person name="Montefiori M."/>
            <person name="Brummell D.A."/>
            <person name="Schwinn K.E."/>
            <person name="Catanach A."/>
            <person name="Fullerton C."/>
            <person name="Li D."/>
            <person name="Meiyalaghan S."/>
            <person name="Nieuwenhuizen N."/>
            <person name="Read N."/>
            <person name="Prakash R."/>
            <person name="Hunter D."/>
            <person name="Zhang H."/>
            <person name="McKenzie M."/>
            <person name="Knabel M."/>
            <person name="Harris A."/>
            <person name="Allan A.C."/>
            <person name="Gleave A."/>
            <person name="Chen A."/>
            <person name="Janssen B.J."/>
            <person name="Plunkett B."/>
            <person name="Ampomah-Dwamena C."/>
            <person name="Voogd C."/>
            <person name="Leif D."/>
            <person name="Lafferty D."/>
            <person name="Souleyre E.J.F."/>
            <person name="Varkonyi-Gasic E."/>
            <person name="Gambi F."/>
            <person name="Hanley J."/>
            <person name="Yao J.L."/>
            <person name="Cheung J."/>
            <person name="David K.M."/>
            <person name="Warren B."/>
            <person name="Marsh K."/>
            <person name="Snowden K.C."/>
            <person name="Lin-Wang K."/>
            <person name="Brian L."/>
            <person name="Martinez-Sanchez M."/>
            <person name="Wang M."/>
            <person name="Ileperuma N."/>
            <person name="Macnee N."/>
            <person name="Campin R."/>
            <person name="McAtee P."/>
            <person name="Drummond R.S.M."/>
            <person name="Espley R.V."/>
            <person name="Ireland H.S."/>
            <person name="Wu R."/>
            <person name="Atkinson R.G."/>
            <person name="Karunairetnam S."/>
            <person name="Bulley S."/>
            <person name="Chunkath S."/>
            <person name="Hanley Z."/>
            <person name="Storey R."/>
            <person name="Thrimawithana A.H."/>
            <person name="Thomson S."/>
            <person name="David C."/>
            <person name="Testolin R."/>
            <person name="Huang H."/>
            <person name="Hellens R.P."/>
            <person name="Schaffer R.J."/>
        </authorList>
    </citation>
    <scope>NUCLEOTIDE SEQUENCE [LARGE SCALE GENOMIC DNA]</scope>
    <source>
        <strain evidence="3">cv. Red5</strain>
    </source>
</reference>
<organism evidence="2 3">
    <name type="scientific">Actinidia chinensis var. chinensis</name>
    <name type="common">Chinese soft-hair kiwi</name>
    <dbReference type="NCBI Taxonomy" id="1590841"/>
    <lineage>
        <taxon>Eukaryota</taxon>
        <taxon>Viridiplantae</taxon>
        <taxon>Streptophyta</taxon>
        <taxon>Embryophyta</taxon>
        <taxon>Tracheophyta</taxon>
        <taxon>Spermatophyta</taxon>
        <taxon>Magnoliopsida</taxon>
        <taxon>eudicotyledons</taxon>
        <taxon>Gunneridae</taxon>
        <taxon>Pentapetalae</taxon>
        <taxon>asterids</taxon>
        <taxon>Ericales</taxon>
        <taxon>Actinidiaceae</taxon>
        <taxon>Actinidia</taxon>
    </lineage>
</organism>
<dbReference type="CDD" id="cd19490">
    <property type="entry name" value="XRCC2"/>
    <property type="match status" value="1"/>
</dbReference>
<reference evidence="2 3" key="1">
    <citation type="submission" date="2017-07" db="EMBL/GenBank/DDBJ databases">
        <title>An improved, manually edited Actinidia chinensis var. chinensis (kiwifruit) genome highlights the challenges associated with draft genomes and gene prediction in plants.</title>
        <authorList>
            <person name="Pilkington S."/>
            <person name="Crowhurst R."/>
            <person name="Hilario E."/>
            <person name="Nardozza S."/>
            <person name="Fraser L."/>
            <person name="Peng Y."/>
            <person name="Gunaseelan K."/>
            <person name="Simpson R."/>
            <person name="Tahir J."/>
            <person name="Deroles S."/>
            <person name="Templeton K."/>
            <person name="Luo Z."/>
            <person name="Davy M."/>
            <person name="Cheng C."/>
            <person name="Mcneilage M."/>
            <person name="Scaglione D."/>
            <person name="Liu Y."/>
            <person name="Zhang Q."/>
            <person name="Datson P."/>
            <person name="De Silva N."/>
            <person name="Gardiner S."/>
            <person name="Bassett H."/>
            <person name="Chagne D."/>
            <person name="Mccallum J."/>
            <person name="Dzierzon H."/>
            <person name="Deng C."/>
            <person name="Wang Y.-Y."/>
            <person name="Barron N."/>
            <person name="Manako K."/>
            <person name="Bowen J."/>
            <person name="Foster T."/>
            <person name="Erridge Z."/>
            <person name="Tiffin H."/>
            <person name="Waite C."/>
            <person name="Davies K."/>
            <person name="Grierson E."/>
            <person name="Laing W."/>
            <person name="Kirk R."/>
            <person name="Chen X."/>
            <person name="Wood M."/>
            <person name="Montefiori M."/>
            <person name="Brummell D."/>
            <person name="Schwinn K."/>
            <person name="Catanach A."/>
            <person name="Fullerton C."/>
            <person name="Li D."/>
            <person name="Meiyalaghan S."/>
            <person name="Nieuwenhuizen N."/>
            <person name="Read N."/>
            <person name="Prakash R."/>
            <person name="Hunter D."/>
            <person name="Zhang H."/>
            <person name="Mckenzie M."/>
            <person name="Knabel M."/>
            <person name="Harris A."/>
            <person name="Allan A."/>
            <person name="Chen A."/>
            <person name="Janssen B."/>
            <person name="Plunkett B."/>
            <person name="Dwamena C."/>
            <person name="Voogd C."/>
            <person name="Leif D."/>
            <person name="Lafferty D."/>
            <person name="Souleyre E."/>
            <person name="Varkonyi-Gasic E."/>
            <person name="Gambi F."/>
            <person name="Hanley J."/>
            <person name="Yao J.-L."/>
            <person name="Cheung J."/>
            <person name="David K."/>
            <person name="Warren B."/>
            <person name="Marsh K."/>
            <person name="Snowden K."/>
            <person name="Lin-Wang K."/>
            <person name="Brian L."/>
            <person name="Martinez-Sanchez M."/>
            <person name="Wang M."/>
            <person name="Ileperuma N."/>
            <person name="Macnee N."/>
            <person name="Campin R."/>
            <person name="Mcatee P."/>
            <person name="Drummond R."/>
            <person name="Espley R."/>
            <person name="Ireland H."/>
            <person name="Wu R."/>
            <person name="Atkinson R."/>
            <person name="Karunairetnam S."/>
            <person name="Bulley S."/>
            <person name="Chunkath S."/>
            <person name="Hanley Z."/>
            <person name="Storey R."/>
            <person name="Thrimawithana A."/>
            <person name="Thomson S."/>
            <person name="David C."/>
            <person name="Testolin R."/>
        </authorList>
    </citation>
    <scope>NUCLEOTIDE SEQUENCE [LARGE SCALE GENOMIC DNA]</scope>
    <source>
        <strain evidence="3">cv. Red5</strain>
        <tissue evidence="2">Young leaf</tissue>
    </source>
</reference>
<feature type="domain" description="RecA family profile 1" evidence="1">
    <location>
        <begin position="22"/>
        <end position="248"/>
    </location>
</feature>
<dbReference type="InterPro" id="IPR020588">
    <property type="entry name" value="RecA_ATP-bd"/>
</dbReference>
<dbReference type="GO" id="GO:0033063">
    <property type="term" value="C:Rad51B-Rad51C-Rad51D-XRCC2 complex"/>
    <property type="evidence" value="ECO:0007669"/>
    <property type="project" value="InterPro"/>
</dbReference>
<dbReference type="Gramene" id="PSS36075">
    <property type="protein sequence ID" value="PSS36075"/>
    <property type="gene ID" value="CEY00_Acc18723"/>
</dbReference>
<dbReference type="AlphaFoldDB" id="A0A2R6S1B2"/>
<accession>A0A2R6S1B2</accession>
<dbReference type="OMA" id="THRIFFS"/>
<dbReference type="FunCoup" id="A0A2R6S1B2">
    <property type="interactions" value="2274"/>
</dbReference>
<dbReference type="Proteomes" id="UP000241394">
    <property type="component" value="Chromosome LG1"/>
</dbReference>
<keyword evidence="3" id="KW-1185">Reference proteome</keyword>
<dbReference type="GO" id="GO:0000724">
    <property type="term" value="P:double-strand break repair via homologous recombination"/>
    <property type="evidence" value="ECO:0007669"/>
    <property type="project" value="InterPro"/>
</dbReference>
<evidence type="ECO:0000313" key="2">
    <source>
        <dbReference type="EMBL" id="PSS36075.1"/>
    </source>
</evidence>
<sequence>MMEEEEQVEGWIEEEESAKEMLERVLRTRPFLLVPPLHRIPLRLGNVVEVVGPSPSAKTQILIQAAVSCILPKEWNGVNYGGLEHLVIFFDLDCRFDILRLSQSLKRRILEANGLRANPNSDEGDADAFNCNPKKETQVEQDKELFAACMRRFLYVRCYDSSEFLAALKTLHYQHQKQRDTHGVDVDLLMIDSIGAFYWIDRASTSLAVMSNDRKSRSFQSVVESIVQEIRKLLLMHPMLVLATKAASLGDKYSINEAKRNSRKWSSENVLDLRTVKSGPQTLPYREYMPSIWQSFVTHRVLIRASDEDSKHHNCPTYLSEWLLPSLDLQDKFIVTDAGVYTIS</sequence>
<evidence type="ECO:0000313" key="3">
    <source>
        <dbReference type="Proteomes" id="UP000241394"/>
    </source>
</evidence>
<dbReference type="Gene3D" id="3.40.50.300">
    <property type="entry name" value="P-loop containing nucleotide triphosphate hydrolases"/>
    <property type="match status" value="1"/>
</dbReference>